<proteinExistence type="predicted"/>
<protein>
    <submittedName>
        <fullName evidence="2">Uncharacterized protein</fullName>
    </submittedName>
</protein>
<organism evidence="2 3">
    <name type="scientific">Xylaria bambusicola</name>
    <dbReference type="NCBI Taxonomy" id="326684"/>
    <lineage>
        <taxon>Eukaryota</taxon>
        <taxon>Fungi</taxon>
        <taxon>Dikarya</taxon>
        <taxon>Ascomycota</taxon>
        <taxon>Pezizomycotina</taxon>
        <taxon>Sordariomycetes</taxon>
        <taxon>Xylariomycetidae</taxon>
        <taxon>Xylariales</taxon>
        <taxon>Xylariaceae</taxon>
        <taxon>Xylaria</taxon>
    </lineage>
</organism>
<dbReference type="Proteomes" id="UP001305414">
    <property type="component" value="Unassembled WGS sequence"/>
</dbReference>
<sequence length="89" mass="9849">MDRVHVTGNLDRMMAQNVEGCPCLRITVLLHQPSRTFRAEEDEKKQRNSGDEGSTQHQTPVVGTNVVDGKVDSRAEEDTEGSPHLPGHD</sequence>
<feature type="compositionally biased region" description="Polar residues" evidence="1">
    <location>
        <begin position="51"/>
        <end position="62"/>
    </location>
</feature>
<evidence type="ECO:0000313" key="2">
    <source>
        <dbReference type="EMBL" id="KAK5632844.1"/>
    </source>
</evidence>
<accession>A0AAN7USB6</accession>
<feature type="region of interest" description="Disordered" evidence="1">
    <location>
        <begin position="34"/>
        <end position="89"/>
    </location>
</feature>
<reference evidence="2 3" key="1">
    <citation type="submission" date="2023-10" db="EMBL/GenBank/DDBJ databases">
        <title>Draft genome sequence of Xylaria bambusicola isolate GMP-LS, the root and basal stem rot pathogen of sugarcane in Indonesia.</title>
        <authorList>
            <person name="Selvaraj P."/>
            <person name="Muralishankar V."/>
            <person name="Muruganantham S."/>
            <person name="Sp S."/>
            <person name="Haryani S."/>
            <person name="Lau K.J.X."/>
            <person name="Naqvi N.I."/>
        </authorList>
    </citation>
    <scope>NUCLEOTIDE SEQUENCE [LARGE SCALE GENOMIC DNA]</scope>
    <source>
        <strain evidence="2">GMP-LS</strain>
    </source>
</reference>
<dbReference type="EMBL" id="JAWHQM010000027">
    <property type="protein sequence ID" value="KAK5632844.1"/>
    <property type="molecule type" value="Genomic_DNA"/>
</dbReference>
<keyword evidence="3" id="KW-1185">Reference proteome</keyword>
<evidence type="ECO:0000313" key="3">
    <source>
        <dbReference type="Proteomes" id="UP001305414"/>
    </source>
</evidence>
<dbReference type="AlphaFoldDB" id="A0AAN7USB6"/>
<comment type="caution">
    <text evidence="2">The sequence shown here is derived from an EMBL/GenBank/DDBJ whole genome shotgun (WGS) entry which is preliminary data.</text>
</comment>
<feature type="compositionally biased region" description="Basic and acidic residues" evidence="1">
    <location>
        <begin position="37"/>
        <end position="50"/>
    </location>
</feature>
<name>A0AAN7USB6_9PEZI</name>
<evidence type="ECO:0000256" key="1">
    <source>
        <dbReference type="SAM" id="MobiDB-lite"/>
    </source>
</evidence>
<gene>
    <name evidence="2" type="ORF">RRF57_008558</name>
</gene>